<feature type="compositionally biased region" description="Low complexity" evidence="13">
    <location>
        <begin position="548"/>
        <end position="562"/>
    </location>
</feature>
<keyword evidence="4" id="KW-0863">Zinc-finger</keyword>
<keyword evidence="5" id="KW-0498">Mitosis</keyword>
<dbReference type="Pfam" id="PF20826">
    <property type="entry name" value="PHD_5"/>
    <property type="match status" value="1"/>
</dbReference>
<dbReference type="GO" id="GO:0051301">
    <property type="term" value="P:cell division"/>
    <property type="evidence" value="ECO:0007669"/>
    <property type="project" value="UniProtKB-KW"/>
</dbReference>
<keyword evidence="2" id="KW-0132">Cell division</keyword>
<feature type="compositionally biased region" description="Acidic residues" evidence="13">
    <location>
        <begin position="893"/>
        <end position="912"/>
    </location>
</feature>
<dbReference type="GO" id="GO:0005654">
    <property type="term" value="C:nucleoplasm"/>
    <property type="evidence" value="ECO:0007669"/>
    <property type="project" value="UniProtKB-SubCell"/>
</dbReference>
<dbReference type="GO" id="GO:0008270">
    <property type="term" value="F:zinc ion binding"/>
    <property type="evidence" value="ECO:0007669"/>
    <property type="project" value="UniProtKB-KW"/>
</dbReference>
<feature type="region of interest" description="Disordered" evidence="13">
    <location>
        <begin position="805"/>
        <end position="850"/>
    </location>
</feature>
<name>A0A8C2T9C4_COTJA</name>
<evidence type="ECO:0000313" key="16">
    <source>
        <dbReference type="Proteomes" id="UP000694412"/>
    </source>
</evidence>
<dbReference type="Ensembl" id="ENSCJPT00005012530.1">
    <property type="protein sequence ID" value="ENSCJPP00005008222.1"/>
    <property type="gene ID" value="ENSCJPG00005007400.1"/>
</dbReference>
<evidence type="ECO:0000256" key="13">
    <source>
        <dbReference type="SAM" id="MobiDB-lite"/>
    </source>
</evidence>
<dbReference type="GO" id="GO:0003682">
    <property type="term" value="F:chromatin binding"/>
    <property type="evidence" value="ECO:0007669"/>
    <property type="project" value="TreeGrafter"/>
</dbReference>
<dbReference type="PANTHER" id="PTHR14571">
    <property type="entry name" value="HISTONE-LYSINE N-METHYLTRANSFERASE SET-26-RELATED"/>
    <property type="match status" value="1"/>
</dbReference>
<dbReference type="GO" id="GO:0006325">
    <property type="term" value="P:chromatin organization"/>
    <property type="evidence" value="ECO:0007669"/>
    <property type="project" value="UniProtKB-KW"/>
</dbReference>
<keyword evidence="10" id="KW-0131">Cell cycle</keyword>
<accession>A0A8C2T9C4</accession>
<feature type="compositionally biased region" description="Low complexity" evidence="13">
    <location>
        <begin position="667"/>
        <end position="676"/>
    </location>
</feature>
<feature type="compositionally biased region" description="Polar residues" evidence="13">
    <location>
        <begin position="934"/>
        <end position="950"/>
    </location>
</feature>
<feature type="domain" description="Zinc finger PHD-type" evidence="14">
    <location>
        <begin position="998"/>
        <end position="1042"/>
    </location>
</feature>
<sequence>MKAAREEGAAWEVAPMADVTCFLEKAPRCPVQDSEQRLCPALPAQHHRAAGAGLLPARPHCAVPPLRRAPIAPCPHCAVPLTGHVDVVAQSGDAVAPTQVLGELGQVAPVPGARVVAVHGDQLVAVAVAATDEDEDLGQAGGRPGPHAGAGPAVVAVESGGLEVSCLLQQAQAGRAARHQRLPLHVCQQVEAAHEGQAHVGQELGQQRGAGGGVSVHPAQRQLERGLLLGDAQPVVPQVGQEPGQRQPLQLRAQLRHVPQDEAMSGGRQRGAGEGLGEVLHVQRVVGLQLPRQPGPARVLDGGELQQVGGAEQPLGDVGAQPAHAAGVGEVEQPGQTLRFHAVQTHRVGPRLAQRPAEHGAEVAGRGGQHGPVRTELAAARHHRHVQQAPLRPQRAQTPQQRHRMCRFPRGRRPAAGAGRHYRDWTRSRRTNGPGIRPRERLEGEKTPSGAVSAGRNRLRPRNRRNRTALGTGPANQEPLHNDTALPGASERRLVIIVTNLKPRDSRIPAALSAELTAPDTGSSDRQYREGASTGPVSYRTARHTHGPRAAPSAPAALSERPGAPVQHGTVQHSTVQLSPVQLGTAVPQLLSRPLPVLGILQPVPPAQPGSTETRTRTGRSAVRAAPPTTPRCPLSPSPRSRSRSLSLSLSLSLAPGCPAPPPAAPPRTAHAHTPSPVAPRAPPRASRRPPRGRTTDPGILRASARPFAASRRYRAVRGWRSVRVSVCPCVGISVCRYLAVSLFRSVPPGPAVRSRGAMDSDSCSSPFAPEHFSPGSRRHRTVEDFNKFCTFVLAYAGYIPYPQEETPLRNSPSPPNSTGGTIDSDSWDPRFNDTPSSVSLPAKSRKNFSQLKRAKPYGSLFQRAKPGSFLPERKQIDKIRKKKKLKRRETEVSAEEDYEEKLLELEAEDSYTETPMSPSSEGDPQSVAEHSSVWDSDTASSVTYPTGTGEQAVEIQSVGKRTVIRQGKQVVFRDEDGTGDDEDIMVDSDDDSWDLVTCFCMKPFAGRPMIECSHCHTWIHLSCAKIRKSNVPEVYICQKCRDSKFDIRRSNRSRTGSRRRFLD</sequence>
<evidence type="ECO:0000256" key="12">
    <source>
        <dbReference type="ARBA" id="ARBA00068751"/>
    </source>
</evidence>
<comment type="function">
    <text evidence="11">Modulates chromatin structure and DNA damage response by regulating key determinants of chromatin compaction and DNA damage response. Binds H3K4me3-containing chromatin and promotes DNA condensation by recruiting corepressors such as TRIM28 and H3K9 methyltransferase SETDB1. Required for normal chromosome condensation during the early stages of mitosis. Required for normal chromosome separation during mitosis. Increases both chromatin-associated levels and activity of H3K9 methyltransferases, such as SETDB1, thus enhancing H3K9 trimethylation. Essential for testicular stem-cell differentiation and sustained spermatogenesis.</text>
</comment>
<protein>
    <recommendedName>
        <fullName evidence="12">PHD finger protein 13</fullName>
    </recommendedName>
</protein>
<evidence type="ECO:0000256" key="11">
    <source>
        <dbReference type="ARBA" id="ARBA00055120"/>
    </source>
</evidence>
<dbReference type="AlphaFoldDB" id="A0A8C2T9C4"/>
<feature type="region of interest" description="Disordered" evidence="13">
    <location>
        <begin position="603"/>
        <end position="700"/>
    </location>
</feature>
<dbReference type="SUPFAM" id="SSF57903">
    <property type="entry name" value="FYVE/PHD zinc finger"/>
    <property type="match status" value="1"/>
</dbReference>
<evidence type="ECO:0000256" key="10">
    <source>
        <dbReference type="ARBA" id="ARBA00023306"/>
    </source>
</evidence>
<evidence type="ECO:0000256" key="6">
    <source>
        <dbReference type="ARBA" id="ARBA00022833"/>
    </source>
</evidence>
<dbReference type="InterPro" id="IPR011011">
    <property type="entry name" value="Znf_FYVE_PHD"/>
</dbReference>
<dbReference type="GeneTree" id="ENSGT00530000063882"/>
<evidence type="ECO:0000256" key="2">
    <source>
        <dbReference type="ARBA" id="ARBA00022618"/>
    </source>
</evidence>
<reference evidence="15" key="2">
    <citation type="submission" date="2025-08" db="UniProtKB">
        <authorList>
            <consortium name="Ensembl"/>
        </authorList>
    </citation>
    <scope>IDENTIFICATION</scope>
</reference>
<feature type="compositionally biased region" description="Basic residues" evidence="13">
    <location>
        <begin position="401"/>
        <end position="413"/>
    </location>
</feature>
<evidence type="ECO:0000256" key="1">
    <source>
        <dbReference type="ARBA" id="ARBA00004642"/>
    </source>
</evidence>
<organism evidence="15 16">
    <name type="scientific">Coturnix japonica</name>
    <name type="common">Japanese quail</name>
    <name type="synonym">Coturnix coturnix japonica</name>
    <dbReference type="NCBI Taxonomy" id="93934"/>
    <lineage>
        <taxon>Eukaryota</taxon>
        <taxon>Metazoa</taxon>
        <taxon>Chordata</taxon>
        <taxon>Craniata</taxon>
        <taxon>Vertebrata</taxon>
        <taxon>Euteleostomi</taxon>
        <taxon>Archelosauria</taxon>
        <taxon>Archosauria</taxon>
        <taxon>Dinosauria</taxon>
        <taxon>Saurischia</taxon>
        <taxon>Theropoda</taxon>
        <taxon>Coelurosauria</taxon>
        <taxon>Aves</taxon>
        <taxon>Neognathae</taxon>
        <taxon>Galloanserae</taxon>
        <taxon>Galliformes</taxon>
        <taxon>Phasianidae</taxon>
        <taxon>Perdicinae</taxon>
        <taxon>Coturnix</taxon>
    </lineage>
</organism>
<keyword evidence="7" id="KW-0156">Chromatin regulator</keyword>
<evidence type="ECO:0000313" key="15">
    <source>
        <dbReference type="Ensembl" id="ENSCJPP00005008222.1"/>
    </source>
</evidence>
<evidence type="ECO:0000256" key="7">
    <source>
        <dbReference type="ARBA" id="ARBA00022853"/>
    </source>
</evidence>
<evidence type="ECO:0000256" key="5">
    <source>
        <dbReference type="ARBA" id="ARBA00022776"/>
    </source>
</evidence>
<gene>
    <name evidence="15" type="primary">PHF13</name>
</gene>
<dbReference type="CDD" id="cd15632">
    <property type="entry name" value="PHD_PHF13"/>
    <property type="match status" value="1"/>
</dbReference>
<feature type="compositionally biased region" description="Basic and acidic residues" evidence="13">
    <location>
        <begin position="437"/>
        <end position="446"/>
    </location>
</feature>
<dbReference type="InterPro" id="IPR001965">
    <property type="entry name" value="Znf_PHD"/>
</dbReference>
<feature type="compositionally biased region" description="Pro residues" evidence="13">
    <location>
        <begin position="628"/>
        <end position="637"/>
    </location>
</feature>
<evidence type="ECO:0000259" key="14">
    <source>
        <dbReference type="SMART" id="SM00249"/>
    </source>
</evidence>
<keyword evidence="6" id="KW-0862">Zinc</keyword>
<reference evidence="15" key="3">
    <citation type="submission" date="2025-09" db="UniProtKB">
        <authorList>
            <consortium name="Ensembl"/>
        </authorList>
    </citation>
    <scope>IDENTIFICATION</scope>
</reference>
<dbReference type="PANTHER" id="PTHR14571:SF13">
    <property type="entry name" value="PHD FINGER PROTEIN 13"/>
    <property type="match status" value="1"/>
</dbReference>
<dbReference type="SMART" id="SM00249">
    <property type="entry name" value="PHD"/>
    <property type="match status" value="1"/>
</dbReference>
<dbReference type="FunFam" id="3.30.40.10:FF:000039">
    <property type="entry name" value="PHD finger protein 13"/>
    <property type="match status" value="1"/>
</dbReference>
<keyword evidence="16" id="KW-1185">Reference proteome</keyword>
<feature type="region of interest" description="Disordered" evidence="13">
    <location>
        <begin position="512"/>
        <end position="567"/>
    </location>
</feature>
<keyword evidence="8" id="KW-0226">DNA condensation</keyword>
<feature type="compositionally biased region" description="Polar residues" evidence="13">
    <location>
        <begin position="913"/>
        <end position="924"/>
    </location>
</feature>
<feature type="compositionally biased region" description="Basic residues" evidence="13">
    <location>
        <begin position="457"/>
        <end position="467"/>
    </location>
</feature>
<feature type="region of interest" description="Disordered" evidence="13">
    <location>
        <begin position="881"/>
        <end position="951"/>
    </location>
</feature>
<dbReference type="GO" id="GO:0007076">
    <property type="term" value="P:mitotic chromosome condensation"/>
    <property type="evidence" value="ECO:0007669"/>
    <property type="project" value="TreeGrafter"/>
</dbReference>
<reference evidence="15" key="1">
    <citation type="submission" date="2015-11" db="EMBL/GenBank/DDBJ databases">
        <authorList>
            <consortium name="International Coturnix japonica Genome Analysis Consortium"/>
            <person name="Warren W."/>
            <person name="Burt D.W."/>
            <person name="Antin P.B."/>
            <person name="Lanford R."/>
            <person name="Gros J."/>
            <person name="Wilson R.K."/>
        </authorList>
    </citation>
    <scope>NUCLEOTIDE SEQUENCE [LARGE SCALE GENOMIC DNA]</scope>
</reference>
<feature type="compositionally biased region" description="Polar residues" evidence="13">
    <location>
        <begin position="809"/>
        <end position="825"/>
    </location>
</feature>
<dbReference type="Proteomes" id="UP000694412">
    <property type="component" value="Chromosome 21"/>
</dbReference>
<dbReference type="Gene3D" id="3.30.40.10">
    <property type="entry name" value="Zinc/RING finger domain, C3HC4 (zinc finger)"/>
    <property type="match status" value="1"/>
</dbReference>
<proteinExistence type="predicted"/>
<feature type="region of interest" description="Disordered" evidence="13">
    <location>
        <begin position="349"/>
        <end position="487"/>
    </location>
</feature>
<keyword evidence="9" id="KW-0539">Nucleus</keyword>
<evidence type="ECO:0000256" key="4">
    <source>
        <dbReference type="ARBA" id="ARBA00022771"/>
    </source>
</evidence>
<evidence type="ECO:0000256" key="9">
    <source>
        <dbReference type="ARBA" id="ARBA00023242"/>
    </source>
</evidence>
<comment type="subcellular location">
    <subcellularLocation>
        <location evidence="1">Nucleus</location>
        <location evidence="1">Nucleoplasm</location>
    </subcellularLocation>
</comment>
<dbReference type="InterPro" id="IPR013083">
    <property type="entry name" value="Znf_RING/FYVE/PHD"/>
</dbReference>
<keyword evidence="3" id="KW-0479">Metal-binding</keyword>
<feature type="compositionally biased region" description="Low complexity" evidence="13">
    <location>
        <begin position="638"/>
        <end position="657"/>
    </location>
</feature>
<dbReference type="InterPro" id="IPR041947">
    <property type="entry name" value="PHD_PHF13"/>
</dbReference>
<evidence type="ECO:0000256" key="8">
    <source>
        <dbReference type="ARBA" id="ARBA00023067"/>
    </source>
</evidence>
<evidence type="ECO:0000256" key="3">
    <source>
        <dbReference type="ARBA" id="ARBA00022723"/>
    </source>
</evidence>